<sequence length="44" mass="4779">MEKQRLLTTVVVGAGISGIETSAELAWFMRQEAGALQIDTEEAK</sequence>
<evidence type="ECO:0000313" key="2">
    <source>
        <dbReference type="Proteomes" id="UP001177943"/>
    </source>
</evidence>
<dbReference type="EMBL" id="CP126084">
    <property type="protein sequence ID" value="WHX50227.1"/>
    <property type="molecule type" value="Genomic_DNA"/>
</dbReference>
<evidence type="ECO:0000313" key="1">
    <source>
        <dbReference type="EMBL" id="WHX50227.1"/>
    </source>
</evidence>
<dbReference type="AlphaFoldDB" id="A0AA95I930"/>
<dbReference type="Gene3D" id="3.50.50.100">
    <property type="match status" value="1"/>
</dbReference>
<dbReference type="Proteomes" id="UP001177943">
    <property type="component" value="Chromosome"/>
</dbReference>
<organism evidence="1 2">
    <name type="scientific">Paenibacillus woosongensis</name>
    <dbReference type="NCBI Taxonomy" id="307580"/>
    <lineage>
        <taxon>Bacteria</taxon>
        <taxon>Bacillati</taxon>
        <taxon>Bacillota</taxon>
        <taxon>Bacilli</taxon>
        <taxon>Bacillales</taxon>
        <taxon>Paenibacillaceae</taxon>
        <taxon>Paenibacillus</taxon>
    </lineage>
</organism>
<proteinExistence type="predicted"/>
<reference evidence="1" key="1">
    <citation type="submission" date="2023-05" db="EMBL/GenBank/DDBJ databases">
        <title>Comparative genomics of Bacillaceae isolates and their secondary metabolite potential.</title>
        <authorList>
            <person name="Song L."/>
            <person name="Nielsen L.J."/>
            <person name="Mohite O."/>
            <person name="Xu X."/>
            <person name="Weber T."/>
            <person name="Kovacs A.T."/>
        </authorList>
    </citation>
    <scope>NUCLEOTIDE SEQUENCE</scope>
    <source>
        <strain evidence="1">B2_4</strain>
    </source>
</reference>
<gene>
    <name evidence="1" type="ORF">QNH46_06065</name>
</gene>
<accession>A0AA95I930</accession>
<protein>
    <submittedName>
        <fullName evidence="1">Uncharacterized protein</fullName>
    </submittedName>
</protein>
<dbReference type="KEGG" id="pwn:QNH46_06065"/>
<name>A0AA95I930_9BACL</name>
<dbReference type="RefSeq" id="WP_283927311.1">
    <property type="nucleotide sequence ID" value="NZ_CP126084.1"/>
</dbReference>